<organism evidence="2 3">
    <name type="scientific">Niastella soli</name>
    <dbReference type="NCBI Taxonomy" id="2821487"/>
    <lineage>
        <taxon>Bacteria</taxon>
        <taxon>Pseudomonadati</taxon>
        <taxon>Bacteroidota</taxon>
        <taxon>Chitinophagia</taxon>
        <taxon>Chitinophagales</taxon>
        <taxon>Chitinophagaceae</taxon>
        <taxon>Niastella</taxon>
    </lineage>
</organism>
<gene>
    <name evidence="2" type="ORF">J7I42_27175</name>
</gene>
<accession>A0ABS3Z1S4</accession>
<protein>
    <recommendedName>
        <fullName evidence="4">PA14 domain-containing protein</fullName>
    </recommendedName>
</protein>
<feature type="region of interest" description="Disordered" evidence="1">
    <location>
        <begin position="791"/>
        <end position="813"/>
    </location>
</feature>
<evidence type="ECO:0008006" key="4">
    <source>
        <dbReference type="Google" id="ProtNLM"/>
    </source>
</evidence>
<sequence>MRNRTKKCTAWFFLIVFGIETFFPGMAYALTSGPAQPELTKFEPAGVNDMVDLFSGDLKYNIPLVDVGGYPINLSYHSGEGMEDEASWVGFGWTVNPGTINRSVRGLPDDFKGDNIEKTYDRKNFQKIGGTVILKPSIFAWEIGKLSGSLTFKVGVYNDNYYGAGALTGLSVNQDLAQNKKTSLTAGLDIGLDSRGGATFSPSLSLSREHDFIQGETVRSLSGSLAYNTRAGLKQVDLGATWSTHTGSLAWSTFNFSAVKYFGQTYTPTFNTNTANDGYTLNFDLGPSLFGGYLGIGGSGYFYEERILQKKVSAPAYGYMNYLDGRKNTNALVDYNRENEGPYVPGSPAIPIPVPTFDLFMATGQAGSQQFRPFFNGNYVVFDKMHSNRTVNASAGVTIGVGLYHKNGGRIDYTGGNASTGKWVTNNNFLQEGEPEFDQVNKPGTEAVNFKSTGEITRADKGYRDNIQEEKTVQVVTNGAGHFFTGPKTWNAFKVKDEPEVSTANKPLKKSDRDRRTTVISYLDADQASKYGLDKQINGVGRMTDGRLPHHLSEITVTDNGGQRMVYGIPVYNKTQVDASFSIDKPDGAKLERALKTGLIEYTAGVDNSTGNQKGRDNLFTRDVVPGYATSFLLTGILSPDYVDVKDDGITDDDLGTAYKFNYTKTTDPSKPFKWRAPYAINTANYNPGFESDKKDDKASYTYGEKELWYLNKVESKTMIAVFVTSDREDGLGVQNENGGINGDVRLKKLDRIELYSKADWVKDETLDKRNVIPVKVVHFEYDYSTHPNVPNNTGAAKNKDGGTDVGQNGELNVNKDKGKLTLKKVYFTFGKNTRGQSNPYEFSYEQRKVSDVFGSTFLTPPATYQDPVNVTLNNPEISNSYTTRQVDRWGTYKPSWYNHLTGNSATNGQMNNSEFPYTIQENNQGNSGTDYRKLAGHFASMWQLNKIVTPTGSTISVTYEADDYGFVQNRRAMQMCFVKGIASIANNNTTNSTGMIGSDGFTVELPKDVQQADFNSKYLGGEDGQPLKNIYYKIYTDLDNTGHKEYVQGYAEIDYPACRWIDDKTAFIAVKKIDQVNPVTRAAWQMLKADLPQFAYDNYDNSDVSFGKGAIKALVQSLVNAKEFFRGYENRAKHRSYGDRIELSKSMIRLYNPDQKKMGGGARVKKLTIEDAWHDMSHSSGKTAMYGQEYNYAIKKTNGEEISSGVAAYEPQIGNEENPLHQPIPYTEKVNWAPDKYHFTELPFCETFFPPASVGYSKVTVTNFGDTYAQQGGLLEKHTGYIENEFYTAKDFPTYVDYMPLQATEYENNMLLKLFAFTYIKRVTTSQGFKIELNDMHGKPKSVKIFNKGGDEISSTETFYNVDDDKAAEKHLNNTVDIVEGNTGGKIETAVMGTDIDLATDVRESENGTLGAGIGAYYGAMPFFPPFIPYLPYAAVNYSANYSRTTYHSVSLVKVVQKYGIVKMVRTTKNGSSIEAENLLWDGETGAVLLTRTQNEFNDNIYSFTYPAYWAEGQEGMGGAYKNSGALLLNVAMQSPNIIPDQYKNVVFPGDELISTAHKGWVIQTNDGQLRFIDRAGNPLLGSGNYVVARSGRRNQTSVSAGNIVCLNNPVIGSGDNRRLQFTVGNKVLDAKAVLYGNEWGMPVANKLETVTTCKRFNGYNSNNTNTKLEYHNRCDDFSAYLVINQPPPTPVIINRSSINFLSLTDIPAGATIVSAKVKLYPKTTSGAATSLISRIKTPFYCGMPGLTWEGPQISTANQVQLPAFPFVTAPYEFDVTAMLNDWYTLQDNPQFGIGIRLVDESPTSDKFAQFRGPFTGQGPSLEICYQYNGCFDPVNKNINPYVQGLLGNWRPRQNFSFVVDREQKPGVSTQPDGTNIRKNGAYVTFNPFWEFRPLGGLYSNVQPERSLTAERWVWAAKSVYYDQKGNEIESVTPLNRDRNGEIDVSNNGLRYSSALFGYRESAAIAVAANARHNEIAFDGFEDYNFSLQTVNPVESCPMKRHFDWGDISLTNTNSGNCLNTQFVHSGKYSMKLNSVLVSKPAGNAAPPATILSYDNALGAAKLASNELATGFSPIAGKKYLLSLWVYDNKPATNKIDGLSVKINNQAQDLTNTIVPVVEKWKRLELVFTAGTNFNLQLSKSGAGEVYIDDVRILPYDGHLNSYVYDDRTMRLMGQLDENNFATFYEYDDEGTLIRVKKETERGIMTLKENRQSFRQR</sequence>
<dbReference type="Proteomes" id="UP000677244">
    <property type="component" value="Unassembled WGS sequence"/>
</dbReference>
<dbReference type="Gene3D" id="2.60.120.260">
    <property type="entry name" value="Galactose-binding domain-like"/>
    <property type="match status" value="1"/>
</dbReference>
<proteinExistence type="predicted"/>
<evidence type="ECO:0000313" key="2">
    <source>
        <dbReference type="EMBL" id="MBO9203998.1"/>
    </source>
</evidence>
<comment type="caution">
    <text evidence="2">The sequence shown here is derived from an EMBL/GenBank/DDBJ whole genome shotgun (WGS) entry which is preliminary data.</text>
</comment>
<dbReference type="EMBL" id="JAGHKO010000011">
    <property type="protein sequence ID" value="MBO9203998.1"/>
    <property type="molecule type" value="Genomic_DNA"/>
</dbReference>
<keyword evidence="3" id="KW-1185">Reference proteome</keyword>
<evidence type="ECO:0000256" key="1">
    <source>
        <dbReference type="SAM" id="MobiDB-lite"/>
    </source>
</evidence>
<evidence type="ECO:0000313" key="3">
    <source>
        <dbReference type="Proteomes" id="UP000677244"/>
    </source>
</evidence>
<name>A0ABS3Z1S4_9BACT</name>
<reference evidence="2 3" key="1">
    <citation type="submission" date="2021-03" db="EMBL/GenBank/DDBJ databases">
        <title>Assistant Professor.</title>
        <authorList>
            <person name="Huq M.A."/>
        </authorList>
    </citation>
    <scope>NUCLEOTIDE SEQUENCE [LARGE SCALE GENOMIC DNA]</scope>
    <source>
        <strain evidence="2 3">MAH-29</strain>
    </source>
</reference>
<dbReference type="RefSeq" id="WP_209142142.1">
    <property type="nucleotide sequence ID" value="NZ_JAGHKO010000011.1"/>
</dbReference>